<reference evidence="1 2" key="1">
    <citation type="submission" date="2020-05" db="EMBL/GenBank/DDBJ databases">
        <title>FDA dAtabase for Regulatory Grade micrObial Sequences (FDA-ARGOS): Supporting development and validation of Infectious Disease Dx tests.</title>
        <authorList>
            <person name="Moreno J."/>
            <person name="Tallon L."/>
            <person name="Sadzewicz L."/>
            <person name="Zhao X."/>
            <person name="Vavikolanu K."/>
            <person name="Mehta A."/>
            <person name="Aluvathingal J."/>
            <person name="Nadendla S."/>
            <person name="Myers T."/>
            <person name="Yan Y."/>
            <person name="Sichtig H."/>
        </authorList>
    </citation>
    <scope>NUCLEOTIDE SEQUENCE [LARGE SCALE GENOMIC DNA]</scope>
    <source>
        <strain evidence="1 2">FDAARGOS_760</strain>
    </source>
</reference>
<accession>A0A7D4KCD8</accession>
<dbReference type="Proteomes" id="UP000500843">
    <property type="component" value="Chromosome 1"/>
</dbReference>
<evidence type="ECO:0000313" key="1">
    <source>
        <dbReference type="EMBL" id="QKH88216.1"/>
    </source>
</evidence>
<evidence type="ECO:0000313" key="2">
    <source>
        <dbReference type="Proteomes" id="UP000500843"/>
    </source>
</evidence>
<dbReference type="RefSeq" id="WP_004360376.1">
    <property type="nucleotide sequence ID" value="NZ_CP054010.1"/>
</dbReference>
<name>A0A7D4KCD8_9BACT</name>
<dbReference type="EMBL" id="CP054010">
    <property type="protein sequence ID" value="QKH88216.1"/>
    <property type="molecule type" value="Genomic_DNA"/>
</dbReference>
<gene>
    <name evidence="1" type="ORF">FIU21_04510</name>
</gene>
<protein>
    <submittedName>
        <fullName evidence="1">Uncharacterized protein</fullName>
    </submittedName>
</protein>
<proteinExistence type="predicted"/>
<dbReference type="AlphaFoldDB" id="A0A7D4KCD8"/>
<sequence>MLSLKTQGLFFPLAYKIFQKTSFSVNGSVINETETEIEWDIEDISSSDDETIIHIKTGVHNIIKYNPQYRQLIEFMCMFNIPISDLVLVLNKTGIPVKVKNQEEIYNRWKSLRLECFSQLENDETVRPILDAAENDFNNTISLIKKTPLYVLFFSDVYGQEVINNSSLFTLPSQVFTGKDVTFKSSRQIKDNKDGHLKLSIDAEGVPNEDFRKLYNDKFKHLFQDTSYLYKNKLRASYSYDSKQGIIESCQAELVENLANNKMCSKQEFEFKFIKEEIKVWRNY</sequence>
<organism evidence="1 2">
    <name type="scientific">Prevotella melaninogenica</name>
    <dbReference type="NCBI Taxonomy" id="28132"/>
    <lineage>
        <taxon>Bacteria</taxon>
        <taxon>Pseudomonadati</taxon>
        <taxon>Bacteroidota</taxon>
        <taxon>Bacteroidia</taxon>
        <taxon>Bacteroidales</taxon>
        <taxon>Prevotellaceae</taxon>
        <taxon>Prevotella</taxon>
    </lineage>
</organism>